<protein>
    <submittedName>
        <fullName evidence="2">Uncharacterized protein</fullName>
    </submittedName>
</protein>
<proteinExistence type="predicted"/>
<organism evidence="2 3">
    <name type="scientific">Dissostichus mawsoni</name>
    <name type="common">Antarctic cod</name>
    <dbReference type="NCBI Taxonomy" id="36200"/>
    <lineage>
        <taxon>Eukaryota</taxon>
        <taxon>Metazoa</taxon>
        <taxon>Chordata</taxon>
        <taxon>Craniata</taxon>
        <taxon>Vertebrata</taxon>
        <taxon>Euteleostomi</taxon>
        <taxon>Actinopterygii</taxon>
        <taxon>Neopterygii</taxon>
        <taxon>Teleostei</taxon>
        <taxon>Neoteleostei</taxon>
        <taxon>Acanthomorphata</taxon>
        <taxon>Eupercaria</taxon>
        <taxon>Perciformes</taxon>
        <taxon>Notothenioidei</taxon>
        <taxon>Nototheniidae</taxon>
        <taxon>Dissostichus</taxon>
    </lineage>
</organism>
<dbReference type="OrthoDB" id="9048614at2759"/>
<sequence length="216" mass="23707">MKSNGINQYLTYLGLFHSAQLLGQNISQHISLCGDLGHQVLGGRGKLLLQGDGILAGNVSAVGQAGTGRHAGYKSHEGPCCARLAVFTGCNANIFYADAPKPQMEFAQLEETRYVAAHLSLPLQDSLPLQTMDMIEKVITETEELMGRVERELADALKPYTDDMKVQIRHRVEQVKQELAPYAESLDTEPEATLEQKSEELKQSVKDLQLSSDPTP</sequence>
<evidence type="ECO:0000313" key="2">
    <source>
        <dbReference type="EMBL" id="KAF3839348.1"/>
    </source>
</evidence>
<dbReference type="SUPFAM" id="SSF47162">
    <property type="entry name" value="Apolipoprotein"/>
    <property type="match status" value="1"/>
</dbReference>
<dbReference type="EMBL" id="JAAKFY010000021">
    <property type="protein sequence ID" value="KAF3839348.1"/>
    <property type="molecule type" value="Genomic_DNA"/>
</dbReference>
<dbReference type="Gene3D" id="1.20.120.20">
    <property type="entry name" value="Apolipoprotein"/>
    <property type="match status" value="1"/>
</dbReference>
<reference evidence="2 3" key="1">
    <citation type="submission" date="2020-03" db="EMBL/GenBank/DDBJ databases">
        <title>Dissostichus mawsoni Genome sequencing and assembly.</title>
        <authorList>
            <person name="Park H."/>
        </authorList>
    </citation>
    <scope>NUCLEOTIDE SEQUENCE [LARGE SCALE GENOMIC DNA]</scope>
    <source>
        <strain evidence="2">DM0001</strain>
        <tissue evidence="2">Muscle</tissue>
    </source>
</reference>
<dbReference type="AlphaFoldDB" id="A0A7J5XTD3"/>
<comment type="caution">
    <text evidence="2">The sequence shown here is derived from an EMBL/GenBank/DDBJ whole genome shotgun (WGS) entry which is preliminary data.</text>
</comment>
<evidence type="ECO:0000313" key="3">
    <source>
        <dbReference type="Proteomes" id="UP000518266"/>
    </source>
</evidence>
<accession>A0A7J5XTD3</accession>
<dbReference type="Proteomes" id="UP000518266">
    <property type="component" value="Unassembled WGS sequence"/>
</dbReference>
<keyword evidence="3" id="KW-1185">Reference proteome</keyword>
<feature type="compositionally biased region" description="Basic and acidic residues" evidence="1">
    <location>
        <begin position="194"/>
        <end position="205"/>
    </location>
</feature>
<name>A0A7J5XTD3_DISMA</name>
<evidence type="ECO:0000256" key="1">
    <source>
        <dbReference type="SAM" id="MobiDB-lite"/>
    </source>
</evidence>
<gene>
    <name evidence="2" type="ORF">F7725_018065</name>
</gene>
<feature type="region of interest" description="Disordered" evidence="1">
    <location>
        <begin position="180"/>
        <end position="216"/>
    </location>
</feature>